<comment type="caution">
    <text evidence="1">The sequence shown here is derived from an EMBL/GenBank/DDBJ whole genome shotgun (WGS) entry which is preliminary data.</text>
</comment>
<organism evidence="1 2">
    <name type="scientific">Nakamurella flava</name>
    <dbReference type="NCBI Taxonomy" id="2576308"/>
    <lineage>
        <taxon>Bacteria</taxon>
        <taxon>Bacillati</taxon>
        <taxon>Actinomycetota</taxon>
        <taxon>Actinomycetes</taxon>
        <taxon>Nakamurellales</taxon>
        <taxon>Nakamurellaceae</taxon>
        <taxon>Nakamurella</taxon>
    </lineage>
</organism>
<reference evidence="1 2" key="1">
    <citation type="submission" date="2019-05" db="EMBL/GenBank/DDBJ databases">
        <title>Nakamurella sp. N5BH11, whole genome shotgun sequence.</title>
        <authorList>
            <person name="Tuo L."/>
        </authorList>
    </citation>
    <scope>NUCLEOTIDE SEQUENCE [LARGE SCALE GENOMIC DNA]</scope>
    <source>
        <strain evidence="1 2">N5BH11</strain>
    </source>
</reference>
<name>A0A4U6QK63_9ACTN</name>
<dbReference type="Proteomes" id="UP000306985">
    <property type="component" value="Unassembled WGS sequence"/>
</dbReference>
<keyword evidence="2" id="KW-1185">Reference proteome</keyword>
<gene>
    <name evidence="1" type="ORF">FDO65_02780</name>
</gene>
<accession>A0A4U6QK63</accession>
<protein>
    <submittedName>
        <fullName evidence="1">Uncharacterized protein</fullName>
    </submittedName>
</protein>
<evidence type="ECO:0000313" key="1">
    <source>
        <dbReference type="EMBL" id="TKV60639.1"/>
    </source>
</evidence>
<evidence type="ECO:0000313" key="2">
    <source>
        <dbReference type="Proteomes" id="UP000306985"/>
    </source>
</evidence>
<proteinExistence type="predicted"/>
<dbReference type="EMBL" id="SZZH01000001">
    <property type="protein sequence ID" value="TKV60639.1"/>
    <property type="molecule type" value="Genomic_DNA"/>
</dbReference>
<dbReference type="OrthoDB" id="5480482at2"/>
<sequence length="610" mass="62616">MGTGFRWAGRLSVVLGLGTVCLLGGIALLQGASTAPASPSGDAPVRPAGAVAEAASGTASGRAWTWLQSLTHAPSAVTTPSTITPARDYPVDWTGPVAGSFTLTGVTPPATSSAAVELDAASTSAARTDSFRGAVTGRVTLTPSANRWILQAYRVTNGEARQYPAQALAAADGTFRLDLSGGGDPGSGRWEIGVLDATAAYAPTGQRWPAAAAYTGWEVRSFAVTDRPYLLGAAPARADGTFEFAASAPGRKMFQLVAVGDGRESVLAEYRPSTGLIRTPDGHPEQATAHAYDQALAVQTALVMGDGAATDLLTGGLLRMQTGSGAQRGGFVATAPQATPEAAAPIYRTGGHAVATYALLSAIRSLPATDPRQGPWRSAAAAAIDWLMAQRLAQGPNAGLFTGGWGTDAAPAARIAWVSTEHNLDTWQALDLASSVLSCASCRGAADALQATILQRLWQPAGGFVQGAGPDGLDTVRPLDVQTWGAIWLTRIGRGDLAAVALADVPAYRVTDQEIAGLLAFKPQPAIPTPASTVWFEGTFGYAMAQVRVGDTAGQQATLAALAAGQRADGSFPVATTADPARELTTQASVAATAWFLLAQAGEDPRGLWF</sequence>
<dbReference type="RefSeq" id="WP_137447943.1">
    <property type="nucleotide sequence ID" value="NZ_SZZH01000001.1"/>
</dbReference>
<dbReference type="AlphaFoldDB" id="A0A4U6QK63"/>